<dbReference type="PANTHER" id="PTHR24559">
    <property type="entry name" value="TRANSPOSON TY3-I GAG-POL POLYPROTEIN"/>
    <property type="match status" value="1"/>
</dbReference>
<sequence length="189" mass="21290">MGRAIDTKETLTELLDKNYIRASSSPAGAPVLFIRKPGGGLRFCVDYRALNAKSKADRYPLPLVKETLAKLSESKWLTKLDVGAAFHKLRIKQGDEWKTAFSTRLGLFEWLVMPFGLNGAPASFQRYINETLLEYLDDFCSAYVDDILIFTDGSLSEHENHVHLVLEKLQKAGLGLDIDKCGFYVRQTK</sequence>
<dbReference type="InterPro" id="IPR043128">
    <property type="entry name" value="Rev_trsase/Diguanyl_cyclase"/>
</dbReference>
<dbReference type="Proteomes" id="UP000030854">
    <property type="component" value="Unassembled WGS sequence"/>
</dbReference>
<dbReference type="InterPro" id="IPR053134">
    <property type="entry name" value="RNA-dir_DNA_polymerase"/>
</dbReference>
<dbReference type="SUPFAM" id="SSF56672">
    <property type="entry name" value="DNA/RNA polymerases"/>
    <property type="match status" value="1"/>
</dbReference>
<dbReference type="InterPro" id="IPR043502">
    <property type="entry name" value="DNA/RNA_pol_sf"/>
</dbReference>
<dbReference type="OMA" id="IKEGHEY"/>
<dbReference type="Gene3D" id="3.10.10.10">
    <property type="entry name" value="HIV Type 1 Reverse Transcriptase, subunit A, domain 1"/>
    <property type="match status" value="1"/>
</dbReference>
<keyword evidence="3" id="KW-1185">Reference proteome</keyword>
<evidence type="ECO:0000259" key="1">
    <source>
        <dbReference type="PROSITE" id="PS50878"/>
    </source>
</evidence>
<evidence type="ECO:0000313" key="3">
    <source>
        <dbReference type="Proteomes" id="UP000030854"/>
    </source>
</evidence>
<dbReference type="PANTHER" id="PTHR24559:SF444">
    <property type="entry name" value="REVERSE TRANSCRIPTASE DOMAIN-CONTAINING PROTEIN"/>
    <property type="match status" value="1"/>
</dbReference>
<feature type="domain" description="Reverse transcriptase" evidence="1">
    <location>
        <begin position="15"/>
        <end position="189"/>
    </location>
</feature>
<dbReference type="Pfam" id="PF00078">
    <property type="entry name" value="RVT_1"/>
    <property type="match status" value="1"/>
</dbReference>
<dbReference type="CDD" id="cd01647">
    <property type="entry name" value="RT_LTR"/>
    <property type="match status" value="1"/>
</dbReference>
<gene>
    <name evidence="2" type="ORF">EV44_g3727</name>
</gene>
<dbReference type="Gene3D" id="3.30.70.270">
    <property type="match status" value="1"/>
</dbReference>
<dbReference type="HOGENOM" id="CLU_000384_42_10_1"/>
<accession>A0A0B1P6X5</accession>
<organism evidence="2 3">
    <name type="scientific">Uncinula necator</name>
    <name type="common">Grape powdery mildew</name>
    <dbReference type="NCBI Taxonomy" id="52586"/>
    <lineage>
        <taxon>Eukaryota</taxon>
        <taxon>Fungi</taxon>
        <taxon>Dikarya</taxon>
        <taxon>Ascomycota</taxon>
        <taxon>Pezizomycotina</taxon>
        <taxon>Leotiomycetes</taxon>
        <taxon>Erysiphales</taxon>
        <taxon>Erysiphaceae</taxon>
        <taxon>Erysiphe</taxon>
    </lineage>
</organism>
<dbReference type="PROSITE" id="PS50878">
    <property type="entry name" value="RT_POL"/>
    <property type="match status" value="1"/>
</dbReference>
<dbReference type="InterPro" id="IPR000477">
    <property type="entry name" value="RT_dom"/>
</dbReference>
<name>A0A0B1P6X5_UNCNE</name>
<evidence type="ECO:0000313" key="2">
    <source>
        <dbReference type="EMBL" id="KHJ32676.1"/>
    </source>
</evidence>
<dbReference type="EMBL" id="JNVN01001896">
    <property type="protein sequence ID" value="KHJ32676.1"/>
    <property type="molecule type" value="Genomic_DNA"/>
</dbReference>
<dbReference type="STRING" id="52586.A0A0B1P6X5"/>
<dbReference type="AlphaFoldDB" id="A0A0B1P6X5"/>
<comment type="caution">
    <text evidence="2">The sequence shown here is derived from an EMBL/GenBank/DDBJ whole genome shotgun (WGS) entry which is preliminary data.</text>
</comment>
<proteinExistence type="predicted"/>
<reference evidence="2 3" key="1">
    <citation type="journal article" date="2014" name="BMC Genomics">
        <title>Adaptive genomic structural variation in the grape powdery mildew pathogen, Erysiphe necator.</title>
        <authorList>
            <person name="Jones L."/>
            <person name="Riaz S."/>
            <person name="Morales-Cruz A."/>
            <person name="Amrine K.C."/>
            <person name="McGuire B."/>
            <person name="Gubler W.D."/>
            <person name="Walker M.A."/>
            <person name="Cantu D."/>
        </authorList>
    </citation>
    <scope>NUCLEOTIDE SEQUENCE [LARGE SCALE GENOMIC DNA]</scope>
    <source>
        <strain evidence="3">c</strain>
    </source>
</reference>
<protein>
    <recommendedName>
        <fullName evidence="1">Reverse transcriptase domain-containing protein</fullName>
    </recommendedName>
</protein>